<dbReference type="MGI" id="MGI:1925502">
    <property type="gene designation" value="Nxpe2"/>
</dbReference>
<dbReference type="Antibodypedia" id="66117">
    <property type="antibodies" value="17 antibodies from 8 providers"/>
</dbReference>
<dbReference type="GeneTree" id="ENSGT00950000182866"/>
<keyword evidence="6" id="KW-1185">Reference proteome</keyword>
<dbReference type="KEGG" id="mmu:78252"/>
<dbReference type="RefSeq" id="NP_084345.2">
    <property type="nucleotide sequence ID" value="NM_030069.4"/>
</dbReference>
<sequence length="558" mass="63802">MRRMLSPRILLSSLPNASAQKLFLIVLIIFAFWVVFMTSKDHTEFMVHLNNRIILRRWSIFKEFLHSEELKNTPASVEAELAVTAILEKLNQQIPPRPFQTHSSTTSAKQSTATIHNPQRTYCVGDQLNVLLVAKDYFGNRKEYGGDFLRARMSSPALKAGASGKVTDFNNGTYLISFTLFWEGPVSLSILLMHPSEGVSALWRARNRGYGKIIFTGQFLNGTSPVLTECGLTLNTSAELCQYLDARDHEAFYCLKLPGVPCEALTHMTSKNSNISYLSLEEKLLFRRFNIGVEVVKNLSIVVSPCNNKTNKKKKKCQIGMETPSPGGYTLKGRWITAHCEQNEFRAIKDINNCLTRKLIYLMGDSTLRQWIYYLPKVVKTLKFFDRHGAGPFKTHILLDTERHIFVQWKKHSHPFVTNKLFSMKDDNYIPREIDQVAGDSGTAIVISFGQHFRPFPINVFIRRAINVKNAIERLFLRSPETKVIIKTENIREINEHVEIFSDFHGSIQNLIIRDIFRDLNVGIIDAWDMTVAYRSEDVHPPESVIESQIGMFLNYIC</sequence>
<dbReference type="SUPFAM" id="SSF81296">
    <property type="entry name" value="E set domains"/>
    <property type="match status" value="1"/>
</dbReference>
<dbReference type="OrthoDB" id="2112051at2759"/>
<dbReference type="InterPro" id="IPR026845">
    <property type="entry name" value="NXPH/NXPE"/>
</dbReference>
<dbReference type="CTD" id="120406"/>
<dbReference type="Bgee" id="ENSMUSG00000032028">
    <property type="expression patterns" value="Expressed in left colon and 96 other cell types or tissues"/>
</dbReference>
<reference evidence="4" key="3">
    <citation type="submission" date="2025-08" db="UniProtKB">
        <authorList>
            <consortium name="Ensembl"/>
        </authorList>
    </citation>
    <scope>IDENTIFICATION</scope>
    <source>
        <strain evidence="4">C57BL/6J</strain>
    </source>
</reference>
<evidence type="ECO:0000256" key="1">
    <source>
        <dbReference type="ARBA" id="ARBA00005431"/>
    </source>
</evidence>
<feature type="transmembrane region" description="Helical" evidence="2">
    <location>
        <begin position="21"/>
        <end position="39"/>
    </location>
</feature>
<evidence type="ECO:0000259" key="3">
    <source>
        <dbReference type="Pfam" id="PF24536"/>
    </source>
</evidence>
<dbReference type="PhylomeDB" id="A0A0R4J0E5"/>
<dbReference type="OMA" id="EVHQNAE"/>
<keyword evidence="7" id="KW-1267">Proteomics identification</keyword>
<proteinExistence type="evidence at protein level"/>
<dbReference type="ProteomicsDB" id="371804"/>
<keyword evidence="2" id="KW-0472">Membrane</keyword>
<evidence type="ECO:0000313" key="5">
    <source>
        <dbReference type="MGI" id="MGI:1925502"/>
    </source>
</evidence>
<name>A0A0R4J0E5_MOUSE</name>
<feature type="domain" description="NXPE C-terminal" evidence="3">
    <location>
        <begin position="335"/>
        <end position="558"/>
    </location>
</feature>
<comment type="similarity">
    <text evidence="1">Belongs to the NXPE family.</text>
</comment>
<gene>
    <name evidence="4 5" type="primary">Nxpe2</name>
</gene>
<evidence type="ECO:0000256" key="2">
    <source>
        <dbReference type="SAM" id="Phobius"/>
    </source>
</evidence>
<dbReference type="PANTHER" id="PTHR16165:SF10">
    <property type="entry name" value="NXPE FAMILY MEMBER 2"/>
    <property type="match status" value="1"/>
</dbReference>
<dbReference type="VEuPathDB" id="HostDB:ENSMUSG00000032028"/>
<dbReference type="ExpressionAtlas" id="A0A0R4J0E5">
    <property type="expression patterns" value="baseline and differential"/>
</dbReference>
<dbReference type="Proteomes" id="UP000000589">
    <property type="component" value="Chromosome 9"/>
</dbReference>
<dbReference type="DNASU" id="78252"/>
<organism evidence="4 6">
    <name type="scientific">Mus musculus</name>
    <name type="common">Mouse</name>
    <dbReference type="NCBI Taxonomy" id="10090"/>
    <lineage>
        <taxon>Eukaryota</taxon>
        <taxon>Metazoa</taxon>
        <taxon>Chordata</taxon>
        <taxon>Craniata</taxon>
        <taxon>Vertebrata</taxon>
        <taxon>Euteleostomi</taxon>
        <taxon>Mammalia</taxon>
        <taxon>Eutheria</taxon>
        <taxon>Euarchontoglires</taxon>
        <taxon>Glires</taxon>
        <taxon>Rodentia</taxon>
        <taxon>Myomorpha</taxon>
        <taxon>Muroidea</taxon>
        <taxon>Muridae</taxon>
        <taxon>Murinae</taxon>
        <taxon>Mus</taxon>
        <taxon>Mus</taxon>
    </lineage>
</organism>
<dbReference type="Gene3D" id="2.60.40.10">
    <property type="entry name" value="Immunoglobulins"/>
    <property type="match status" value="1"/>
</dbReference>
<dbReference type="Ensembl" id="ENSMUST00000034527.14">
    <property type="protein sequence ID" value="ENSMUSP00000034527.8"/>
    <property type="gene ID" value="ENSMUSG00000032028.16"/>
</dbReference>
<protein>
    <submittedName>
        <fullName evidence="4">Neurexophilin and PC-esterase domain family, member 2</fullName>
    </submittedName>
</protein>
<evidence type="ECO:0000313" key="6">
    <source>
        <dbReference type="Proteomes" id="UP000000589"/>
    </source>
</evidence>
<keyword evidence="2" id="KW-0812">Transmembrane</keyword>
<dbReference type="InterPro" id="IPR014756">
    <property type="entry name" value="Ig_E-set"/>
</dbReference>
<dbReference type="jPOST" id="A0A0R4J0E5"/>
<dbReference type="Pfam" id="PF06312">
    <property type="entry name" value="Neurexophilin"/>
    <property type="match status" value="1"/>
</dbReference>
<reference evidence="4" key="4">
    <citation type="submission" date="2025-09" db="UniProtKB">
        <authorList>
            <consortium name="Ensembl"/>
        </authorList>
    </citation>
    <scope>IDENTIFICATION</scope>
    <source>
        <strain evidence="4">C57BL/6J</strain>
    </source>
</reference>
<dbReference type="GeneID" id="78252"/>
<dbReference type="InterPro" id="IPR013783">
    <property type="entry name" value="Ig-like_fold"/>
</dbReference>
<accession>A0A0R4J0E5</accession>
<evidence type="ECO:0007829" key="7">
    <source>
        <dbReference type="ProteomicsDB" id="A0A0R4J0E5"/>
    </source>
</evidence>
<dbReference type="Pfam" id="PF24536">
    <property type="entry name" value="NXPE4_C"/>
    <property type="match status" value="1"/>
</dbReference>
<keyword evidence="2" id="KW-1133">Transmembrane helix</keyword>
<dbReference type="PANTHER" id="PTHR16165">
    <property type="entry name" value="NXPE FAMILY MEMBER"/>
    <property type="match status" value="1"/>
</dbReference>
<reference evidence="4 6" key="2">
    <citation type="journal article" date="2011" name="PLoS Biol.">
        <title>Modernizing reference genome assemblies.</title>
        <authorList>
            <person name="Church D.M."/>
            <person name="Schneider V.A."/>
            <person name="Graves T."/>
            <person name="Auger K."/>
            <person name="Cunningham F."/>
            <person name="Bouk N."/>
            <person name="Chen H.C."/>
            <person name="Agarwala R."/>
            <person name="McLaren W.M."/>
            <person name="Ritchie G.R."/>
            <person name="Albracht D."/>
            <person name="Kremitzki M."/>
            <person name="Rock S."/>
            <person name="Kotkiewicz H."/>
            <person name="Kremitzki C."/>
            <person name="Wollam A."/>
            <person name="Trani L."/>
            <person name="Fulton L."/>
            <person name="Fulton R."/>
            <person name="Matthews L."/>
            <person name="Whitehead S."/>
            <person name="Chow W."/>
            <person name="Torrance J."/>
            <person name="Dunn M."/>
            <person name="Harden G."/>
            <person name="Threadgold G."/>
            <person name="Wood J."/>
            <person name="Collins J."/>
            <person name="Heath P."/>
            <person name="Griffiths G."/>
            <person name="Pelan S."/>
            <person name="Grafham D."/>
            <person name="Eichler E.E."/>
            <person name="Weinstock G."/>
            <person name="Mardis E.R."/>
            <person name="Wilson R.K."/>
            <person name="Howe K."/>
            <person name="Flicek P."/>
            <person name="Hubbard T."/>
        </authorList>
    </citation>
    <scope>NUCLEOTIDE SEQUENCE [LARGE SCALE GENOMIC DNA]</scope>
    <source>
        <strain evidence="4 6">C57BL/6J</strain>
    </source>
</reference>
<dbReference type="AGR" id="MGI:1925502"/>
<dbReference type="BioGRID-ORCS" id="78252">
    <property type="hits" value="2 hits in 76 CRISPR screens"/>
</dbReference>
<evidence type="ECO:0000313" key="4">
    <source>
        <dbReference type="Ensembl" id="ENSMUSP00000034527.8"/>
    </source>
</evidence>
<dbReference type="InterPro" id="IPR057106">
    <property type="entry name" value="NXPE4_C"/>
</dbReference>
<dbReference type="AlphaFoldDB" id="A0A0R4J0E5"/>
<reference evidence="4 6" key="1">
    <citation type="journal article" date="2009" name="PLoS Biol.">
        <title>Lineage-specific biology revealed by a finished genome assembly of the mouse.</title>
        <authorList>
            <consortium name="Mouse Genome Sequencing Consortium"/>
            <person name="Church D.M."/>
            <person name="Goodstadt L."/>
            <person name="Hillier L.W."/>
            <person name="Zody M.C."/>
            <person name="Goldstein S."/>
            <person name="She X."/>
            <person name="Bult C.J."/>
            <person name="Agarwala R."/>
            <person name="Cherry J.L."/>
            <person name="DiCuccio M."/>
            <person name="Hlavina W."/>
            <person name="Kapustin Y."/>
            <person name="Meric P."/>
            <person name="Maglott D."/>
            <person name="Birtle Z."/>
            <person name="Marques A.C."/>
            <person name="Graves T."/>
            <person name="Zhou S."/>
            <person name="Teague B."/>
            <person name="Potamousis K."/>
            <person name="Churas C."/>
            <person name="Place M."/>
            <person name="Herschleb J."/>
            <person name="Runnheim R."/>
            <person name="Forrest D."/>
            <person name="Amos-Landgraf J."/>
            <person name="Schwartz D.C."/>
            <person name="Cheng Z."/>
            <person name="Lindblad-Toh K."/>
            <person name="Eichler E.E."/>
            <person name="Ponting C.P."/>
        </authorList>
    </citation>
    <scope>NUCLEOTIDE SEQUENCE [LARGE SCALE GENOMIC DNA]</scope>
    <source>
        <strain evidence="4 6">C57BL/6J</strain>
    </source>
</reference>